<feature type="non-terminal residue" evidence="1">
    <location>
        <position position="1"/>
    </location>
</feature>
<name>A0A0B6Y5F7_9EUPU</name>
<sequence>VDVTAKDAQVLQISGLNGTDIFTLVNGKIILSQDLTLETVYVLNLEAISITSHSVSQELVIHVDNIKFTQESYAAAVIENNNG</sequence>
<proteinExistence type="predicted"/>
<feature type="non-terminal residue" evidence="1">
    <location>
        <position position="83"/>
    </location>
</feature>
<dbReference type="AlphaFoldDB" id="A0A0B6Y5F7"/>
<dbReference type="EMBL" id="HACG01004657">
    <property type="protein sequence ID" value="CEK51522.1"/>
    <property type="molecule type" value="Transcribed_RNA"/>
</dbReference>
<accession>A0A0B6Y5F7</accession>
<gene>
    <name evidence="1" type="primary">ORF13630</name>
</gene>
<reference evidence="1" key="1">
    <citation type="submission" date="2014-12" db="EMBL/GenBank/DDBJ databases">
        <title>Insight into the proteome of Arion vulgaris.</title>
        <authorList>
            <person name="Aradska J."/>
            <person name="Bulat T."/>
            <person name="Smidak R."/>
            <person name="Sarate P."/>
            <person name="Gangsoo J."/>
            <person name="Sialana F."/>
            <person name="Bilban M."/>
            <person name="Lubec G."/>
        </authorList>
    </citation>
    <scope>NUCLEOTIDE SEQUENCE</scope>
    <source>
        <tissue evidence="1">Skin</tissue>
    </source>
</reference>
<evidence type="ECO:0000313" key="1">
    <source>
        <dbReference type="EMBL" id="CEK51522.1"/>
    </source>
</evidence>
<protein>
    <submittedName>
        <fullName evidence="1">Uncharacterized protein</fullName>
    </submittedName>
</protein>
<organism evidence="1">
    <name type="scientific">Arion vulgaris</name>
    <dbReference type="NCBI Taxonomy" id="1028688"/>
    <lineage>
        <taxon>Eukaryota</taxon>
        <taxon>Metazoa</taxon>
        <taxon>Spiralia</taxon>
        <taxon>Lophotrochozoa</taxon>
        <taxon>Mollusca</taxon>
        <taxon>Gastropoda</taxon>
        <taxon>Heterobranchia</taxon>
        <taxon>Euthyneura</taxon>
        <taxon>Panpulmonata</taxon>
        <taxon>Eupulmonata</taxon>
        <taxon>Stylommatophora</taxon>
        <taxon>Helicina</taxon>
        <taxon>Arionoidea</taxon>
        <taxon>Arionidae</taxon>
        <taxon>Arion</taxon>
    </lineage>
</organism>